<name>A0AAW5R2Y9_9HYPH</name>
<evidence type="ECO:0000313" key="4">
    <source>
        <dbReference type="Proteomes" id="UP001320898"/>
    </source>
</evidence>
<sequence length="261" mass="26391">MEMTDLTGRTALVTGASKGIGRAIARRLAAEGCRVALVARASDALTAAAEEIVAAGGEAHAVPADLSAEAGCLAAAEGALKALGGLDILVNCAGATRAGAFPAQADTDWIEGFALKFHGAVRLTRALWPALVARKGTVVNIGGAAAYTPSPGFMVGGAVNSALASFTKALSKQGLADDVNVNILHPGMTETDRMEALLVQEAEAEGCDVAEVRARKSAEAGLRRLGQPEDVAEAVVFLCSPRARHIQGVGLTIDGGATPGL</sequence>
<feature type="domain" description="Ketoreductase" evidence="2">
    <location>
        <begin position="9"/>
        <end position="191"/>
    </location>
</feature>
<organism evidence="3 4">
    <name type="scientific">Microbaculum marinisediminis</name>
    <dbReference type="NCBI Taxonomy" id="2931392"/>
    <lineage>
        <taxon>Bacteria</taxon>
        <taxon>Pseudomonadati</taxon>
        <taxon>Pseudomonadota</taxon>
        <taxon>Alphaproteobacteria</taxon>
        <taxon>Hyphomicrobiales</taxon>
        <taxon>Tepidamorphaceae</taxon>
        <taxon>Microbaculum</taxon>
    </lineage>
</organism>
<dbReference type="RefSeq" id="WP_261617075.1">
    <property type="nucleotide sequence ID" value="NZ_JALIDZ010000007.1"/>
</dbReference>
<gene>
    <name evidence="3" type="ORF">MUB46_16740</name>
</gene>
<dbReference type="SUPFAM" id="SSF51735">
    <property type="entry name" value="NAD(P)-binding Rossmann-fold domains"/>
    <property type="match status" value="1"/>
</dbReference>
<evidence type="ECO:0000256" key="1">
    <source>
        <dbReference type="ARBA" id="ARBA00006484"/>
    </source>
</evidence>
<reference evidence="3 4" key="1">
    <citation type="submission" date="2022-04" db="EMBL/GenBank/DDBJ databases">
        <authorList>
            <person name="Ye Y.-Q."/>
            <person name="Du Z.-J."/>
        </authorList>
    </citation>
    <scope>NUCLEOTIDE SEQUENCE [LARGE SCALE GENOMIC DNA]</scope>
    <source>
        <strain evidence="3 4">A6E488</strain>
    </source>
</reference>
<dbReference type="Proteomes" id="UP001320898">
    <property type="component" value="Unassembled WGS sequence"/>
</dbReference>
<proteinExistence type="inferred from homology"/>
<dbReference type="EMBL" id="JALIDZ010000007">
    <property type="protein sequence ID" value="MCT8973512.1"/>
    <property type="molecule type" value="Genomic_DNA"/>
</dbReference>
<dbReference type="InterPro" id="IPR057326">
    <property type="entry name" value="KR_dom"/>
</dbReference>
<dbReference type="FunFam" id="3.40.50.720:FF:000084">
    <property type="entry name" value="Short-chain dehydrogenase reductase"/>
    <property type="match status" value="1"/>
</dbReference>
<accession>A0AAW5R2Y9</accession>
<comment type="similarity">
    <text evidence="1">Belongs to the short-chain dehydrogenases/reductases (SDR) family.</text>
</comment>
<keyword evidence="4" id="KW-1185">Reference proteome</keyword>
<dbReference type="PRINTS" id="PR00081">
    <property type="entry name" value="GDHRDH"/>
</dbReference>
<dbReference type="AlphaFoldDB" id="A0AAW5R2Y9"/>
<dbReference type="Gene3D" id="3.40.50.720">
    <property type="entry name" value="NAD(P)-binding Rossmann-like Domain"/>
    <property type="match status" value="1"/>
</dbReference>
<evidence type="ECO:0000313" key="3">
    <source>
        <dbReference type="EMBL" id="MCT8973512.1"/>
    </source>
</evidence>
<dbReference type="PANTHER" id="PTHR42879">
    <property type="entry name" value="3-OXOACYL-(ACYL-CARRIER-PROTEIN) REDUCTASE"/>
    <property type="match status" value="1"/>
</dbReference>
<dbReference type="InterPro" id="IPR036291">
    <property type="entry name" value="NAD(P)-bd_dom_sf"/>
</dbReference>
<dbReference type="Pfam" id="PF00106">
    <property type="entry name" value="adh_short"/>
    <property type="match status" value="1"/>
</dbReference>
<comment type="caution">
    <text evidence="3">The sequence shown here is derived from an EMBL/GenBank/DDBJ whole genome shotgun (WGS) entry which is preliminary data.</text>
</comment>
<evidence type="ECO:0000259" key="2">
    <source>
        <dbReference type="SMART" id="SM00822"/>
    </source>
</evidence>
<protein>
    <submittedName>
        <fullName evidence="3">SDR family NAD(P)-dependent oxidoreductase</fullName>
    </submittedName>
</protein>
<dbReference type="InterPro" id="IPR002347">
    <property type="entry name" value="SDR_fam"/>
</dbReference>
<dbReference type="SMART" id="SM00822">
    <property type="entry name" value="PKS_KR"/>
    <property type="match status" value="1"/>
</dbReference>
<dbReference type="PANTHER" id="PTHR42879:SF6">
    <property type="entry name" value="NADPH-DEPENDENT REDUCTASE BACG"/>
    <property type="match status" value="1"/>
</dbReference>
<dbReference type="InterPro" id="IPR050259">
    <property type="entry name" value="SDR"/>
</dbReference>